<protein>
    <submittedName>
        <fullName evidence="1">Uncharacterized protein</fullName>
    </submittedName>
</protein>
<sequence>MIWLMSTVGRGHEHASLPGSFSRRHKSMIARSGKIERAPCSRAWFACCP</sequence>
<proteinExistence type="predicted"/>
<dbReference type="Proteomes" id="UP000002630">
    <property type="component" value="Linkage Group LG08"/>
</dbReference>
<name>D8LIX6_ECTSI</name>
<organism evidence="1 2">
    <name type="scientific">Ectocarpus siliculosus</name>
    <name type="common">Brown alga</name>
    <name type="synonym">Conferva siliculosa</name>
    <dbReference type="NCBI Taxonomy" id="2880"/>
    <lineage>
        <taxon>Eukaryota</taxon>
        <taxon>Sar</taxon>
        <taxon>Stramenopiles</taxon>
        <taxon>Ochrophyta</taxon>
        <taxon>PX clade</taxon>
        <taxon>Phaeophyceae</taxon>
        <taxon>Ectocarpales</taxon>
        <taxon>Ectocarpaceae</taxon>
        <taxon>Ectocarpus</taxon>
    </lineage>
</organism>
<dbReference type="InParanoid" id="D8LIX6"/>
<accession>D8LIX6</accession>
<keyword evidence="2" id="KW-1185">Reference proteome</keyword>
<dbReference type="EMBL" id="FN649733">
    <property type="protein sequence ID" value="CBN76860.1"/>
    <property type="molecule type" value="Genomic_DNA"/>
</dbReference>
<evidence type="ECO:0000313" key="2">
    <source>
        <dbReference type="Proteomes" id="UP000002630"/>
    </source>
</evidence>
<gene>
    <name evidence="1" type="ORF">Esi_0023_0099</name>
</gene>
<dbReference type="EMBL" id="FN648409">
    <property type="protein sequence ID" value="CBN76860.1"/>
    <property type="molecule type" value="Genomic_DNA"/>
</dbReference>
<reference evidence="1 2" key="1">
    <citation type="journal article" date="2010" name="Nature">
        <title>The Ectocarpus genome and the independent evolution of multicellularity in brown algae.</title>
        <authorList>
            <person name="Cock J.M."/>
            <person name="Sterck L."/>
            <person name="Rouze P."/>
            <person name="Scornet D."/>
            <person name="Allen A.E."/>
            <person name="Amoutzias G."/>
            <person name="Anthouard V."/>
            <person name="Artiguenave F."/>
            <person name="Aury J.M."/>
            <person name="Badger J.H."/>
            <person name="Beszteri B."/>
            <person name="Billiau K."/>
            <person name="Bonnet E."/>
            <person name="Bothwell J.H."/>
            <person name="Bowler C."/>
            <person name="Boyen C."/>
            <person name="Brownlee C."/>
            <person name="Carrano C.J."/>
            <person name="Charrier B."/>
            <person name="Cho G.Y."/>
            <person name="Coelho S.M."/>
            <person name="Collen J."/>
            <person name="Corre E."/>
            <person name="Da Silva C."/>
            <person name="Delage L."/>
            <person name="Delaroque N."/>
            <person name="Dittami S.M."/>
            <person name="Doulbeau S."/>
            <person name="Elias M."/>
            <person name="Farnham G."/>
            <person name="Gachon C.M."/>
            <person name="Gschloessl B."/>
            <person name="Heesch S."/>
            <person name="Jabbari K."/>
            <person name="Jubin C."/>
            <person name="Kawai H."/>
            <person name="Kimura K."/>
            <person name="Kloareg B."/>
            <person name="Kupper F.C."/>
            <person name="Lang D."/>
            <person name="Le Bail A."/>
            <person name="Leblanc C."/>
            <person name="Lerouge P."/>
            <person name="Lohr M."/>
            <person name="Lopez P.J."/>
            <person name="Martens C."/>
            <person name="Maumus F."/>
            <person name="Michel G."/>
            <person name="Miranda-Saavedra D."/>
            <person name="Morales J."/>
            <person name="Moreau H."/>
            <person name="Motomura T."/>
            <person name="Nagasato C."/>
            <person name="Napoli C.A."/>
            <person name="Nelson D.R."/>
            <person name="Nyvall-Collen P."/>
            <person name="Peters A.F."/>
            <person name="Pommier C."/>
            <person name="Potin P."/>
            <person name="Poulain J."/>
            <person name="Quesneville H."/>
            <person name="Read B."/>
            <person name="Rensing S.A."/>
            <person name="Ritter A."/>
            <person name="Rousvoal S."/>
            <person name="Samanta M."/>
            <person name="Samson G."/>
            <person name="Schroeder D.C."/>
            <person name="Segurens B."/>
            <person name="Strittmatter M."/>
            <person name="Tonon T."/>
            <person name="Tregear J.W."/>
            <person name="Valentin K."/>
            <person name="von Dassow P."/>
            <person name="Yamagishi T."/>
            <person name="Van de Peer Y."/>
            <person name="Wincker P."/>
        </authorList>
    </citation>
    <scope>NUCLEOTIDE SEQUENCE [LARGE SCALE GENOMIC DNA]</scope>
    <source>
        <strain evidence="2">Ec32 / CCAP1310/4</strain>
    </source>
</reference>
<dbReference type="AlphaFoldDB" id="D8LIX6"/>
<evidence type="ECO:0000313" key="1">
    <source>
        <dbReference type="EMBL" id="CBN76860.1"/>
    </source>
</evidence>